<evidence type="ECO:0000313" key="4">
    <source>
        <dbReference type="Proteomes" id="UP001642409"/>
    </source>
</evidence>
<keyword evidence="4" id="KW-1185">Reference proteome</keyword>
<dbReference type="Gene3D" id="3.30.40.10">
    <property type="entry name" value="Zinc/RING finger domain, C3HC4 (zinc finger)"/>
    <property type="match status" value="1"/>
</dbReference>
<dbReference type="CDD" id="cd16448">
    <property type="entry name" value="RING-H2"/>
    <property type="match status" value="1"/>
</dbReference>
<comment type="caution">
    <text evidence="2">The sequence shown here is derived from an EMBL/GenBank/DDBJ whole genome shotgun (WGS) entry which is preliminary data.</text>
</comment>
<name>A0AA86R9Y3_9EUKA</name>
<reference evidence="3 4" key="2">
    <citation type="submission" date="2024-07" db="EMBL/GenBank/DDBJ databases">
        <authorList>
            <person name="Akdeniz Z."/>
        </authorList>
    </citation>
    <scope>NUCLEOTIDE SEQUENCE [LARGE SCALE GENOMIC DNA]</scope>
</reference>
<dbReference type="EMBL" id="CAXDID020000195">
    <property type="protein sequence ID" value="CAL6053256.1"/>
    <property type="molecule type" value="Genomic_DNA"/>
</dbReference>
<organism evidence="2">
    <name type="scientific">Hexamita inflata</name>
    <dbReference type="NCBI Taxonomy" id="28002"/>
    <lineage>
        <taxon>Eukaryota</taxon>
        <taxon>Metamonada</taxon>
        <taxon>Diplomonadida</taxon>
        <taxon>Hexamitidae</taxon>
        <taxon>Hexamitinae</taxon>
        <taxon>Hexamita</taxon>
    </lineage>
</organism>
<dbReference type="Proteomes" id="UP001642409">
    <property type="component" value="Unassembled WGS sequence"/>
</dbReference>
<protein>
    <submittedName>
        <fullName evidence="2">Zinc finger domain-containing protein</fullName>
    </submittedName>
    <submittedName>
        <fullName evidence="3">Zinc_finger domain-containing protein</fullName>
    </submittedName>
</protein>
<evidence type="ECO:0000313" key="3">
    <source>
        <dbReference type="EMBL" id="CAL6053256.1"/>
    </source>
</evidence>
<evidence type="ECO:0000256" key="1">
    <source>
        <dbReference type="SAM" id="MobiDB-lite"/>
    </source>
</evidence>
<gene>
    <name evidence="3" type="ORF">HINF_LOCUS45249</name>
    <name evidence="2" type="ORF">HINF_LOCUS56573</name>
</gene>
<dbReference type="EMBL" id="CATOUU010001050">
    <property type="protein sequence ID" value="CAI9968928.1"/>
    <property type="molecule type" value="Genomic_DNA"/>
</dbReference>
<dbReference type="SUPFAM" id="SSF57850">
    <property type="entry name" value="RING/U-box"/>
    <property type="match status" value="1"/>
</dbReference>
<evidence type="ECO:0000313" key="2">
    <source>
        <dbReference type="EMBL" id="CAI9968928.1"/>
    </source>
</evidence>
<sequence>MKNSTPQLEAYKYYYDFITEDQTEFTHNFNEALKLTNAVFTKQDQIQNALKFIEGKPRVIRLMVLVLFFAEQNIYIHDLFKLQKNFKQIINFDFTYQKNSYMCNYLRDDNYNTLYHSYLTQDYLFKVLFSKVYTAFASENTQSVKTVRFSFVVSLHETYSQYLQRQWNFFDCLIDKMIFCIENLDDELEYQFNAAPSWTSPVFCQSFIYHSNSPLNFLKVTKVHQIANQQGIFNIKQEYFSSGEFKDDIVNCINRYGQFSHYINQFIWHFNIKKDLSYEQLQNIKLNNIHEDYFYNFESMSLEEFVNNHQHHIEKLKVLTKYYHENNYFYDQENCIGFMPIYILQVYLSRVCDIFKVEADKLITHILLELNIYMTVDEFISKLFYNWIRTLAFCQMVRTQQYFKKYLYDLTNIVNYFEQYDFLKTPKEQVVHSMQILLPYSKKSLITIFEIIQQIDNKQPELVDQVFIQIINMIFFLPSPYDKKQYLSYLIATNYSGSTYNKLLQSRVETNQNITNINEVFKYLFEIQTAGILDSAKYVLKKLEYVEPALSALNDEEIISKYSEDQVKKLSRIINSRQIANTFVNQLTEDITIQNIVKSISERQNSISNQICLLRLSQLFPNNININLTNNLLKVIQSQISLKTEKQLVQTQIISIKDKYNILKAKQNQSYTTTQLIEDIPIIETYRDNIEILCNKCHQQIKDNVLYPFSSLYYSFGKQEKYVWRTCGHKFHQTCHKQKQCPVCQKYFKQTIQDDLHFKNQDNNLLDFMSSILNQKMVSDIYDIFTVLASEPLILESHRQRYVQMYLNEVMQMIPYIKQKFNADLRLPAPEYALTHFKKQDFASLVHPNALMRSNFDYLKSAITTNCSECSKSFRLTNQLDMCVCLNCGEYLHQKCAHSCNQLFYSVYNNQVVTKQFTINGYYKNQFREVQNSVIGPELFLDEEVLSQILIYIVLGEAVLQRDKAWVCESGQEEEENGDMFELEFQEEEQNLEEQYWEEENYEEDNEDY</sequence>
<proteinExistence type="predicted"/>
<accession>A0AA86R9Y3</accession>
<dbReference type="InterPro" id="IPR013083">
    <property type="entry name" value="Znf_RING/FYVE/PHD"/>
</dbReference>
<feature type="region of interest" description="Disordered" evidence="1">
    <location>
        <begin position="989"/>
        <end position="1009"/>
    </location>
</feature>
<reference evidence="2" key="1">
    <citation type="submission" date="2023-06" db="EMBL/GenBank/DDBJ databases">
        <authorList>
            <person name="Kurt Z."/>
        </authorList>
    </citation>
    <scope>NUCLEOTIDE SEQUENCE</scope>
</reference>
<dbReference type="AlphaFoldDB" id="A0AA86R9Y3"/>